<dbReference type="InterPro" id="IPR016159">
    <property type="entry name" value="Cullin_repeat-like_dom_sf"/>
</dbReference>
<keyword evidence="5" id="KW-0653">Protein transport</keyword>
<dbReference type="Ensembl" id="ENSORLT00020026055.1">
    <property type="protein sequence ID" value="ENSORLP00020017497.1"/>
    <property type="gene ID" value="ENSORLG00020018591.1"/>
</dbReference>
<accession>A0A3P9LA85</accession>
<dbReference type="Proteomes" id="UP000265180">
    <property type="component" value="Chromosome 19"/>
</dbReference>
<protein>
    <recommendedName>
        <fullName evidence="4 5">Exocyst complex component 7</fullName>
    </recommendedName>
    <alternativeName>
        <fullName evidence="5">Exocyst complex component Exo70</fullName>
    </alternativeName>
</protein>
<evidence type="ECO:0000313" key="8">
    <source>
        <dbReference type="Ensembl" id="ENSORLP00020017497.1"/>
    </source>
</evidence>
<dbReference type="GO" id="GO:0006887">
    <property type="term" value="P:exocytosis"/>
    <property type="evidence" value="ECO:0007669"/>
    <property type="project" value="UniProtKB-KW"/>
</dbReference>
<dbReference type="PANTHER" id="PTHR12542">
    <property type="entry name" value="EXOCYST COMPLEX PROTEIN EXO70"/>
    <property type="match status" value="1"/>
</dbReference>
<evidence type="ECO:0000256" key="6">
    <source>
        <dbReference type="SAM" id="Coils"/>
    </source>
</evidence>
<dbReference type="SUPFAM" id="SSF74788">
    <property type="entry name" value="Cullin repeat-like"/>
    <property type="match status" value="1"/>
</dbReference>
<evidence type="ECO:0000259" key="7">
    <source>
        <dbReference type="Pfam" id="PF03081"/>
    </source>
</evidence>
<evidence type="ECO:0000256" key="3">
    <source>
        <dbReference type="ARBA" id="ARBA00022483"/>
    </source>
</evidence>
<dbReference type="AlphaFoldDB" id="A0A3P9LA85"/>
<feature type="coiled-coil region" evidence="6">
    <location>
        <begin position="4"/>
        <end position="38"/>
    </location>
</feature>
<evidence type="ECO:0000256" key="2">
    <source>
        <dbReference type="ARBA" id="ARBA00022448"/>
    </source>
</evidence>
<reference evidence="8" key="3">
    <citation type="submission" date="2025-08" db="UniProtKB">
        <authorList>
            <consortium name="Ensembl"/>
        </authorList>
    </citation>
    <scope>IDENTIFICATION</scope>
    <source>
        <strain evidence="8">HNI</strain>
    </source>
</reference>
<name>A0A3P9LA85_ORYLA</name>
<feature type="domain" description="Exocyst complex subunit Exo70 C-terminal" evidence="7">
    <location>
        <begin position="318"/>
        <end position="680"/>
    </location>
</feature>
<keyword evidence="3 5" id="KW-0268">Exocytosis</keyword>
<proteinExistence type="inferred from homology"/>
<evidence type="ECO:0000313" key="9">
    <source>
        <dbReference type="Proteomes" id="UP000265180"/>
    </source>
</evidence>
<reference evidence="8 9" key="2">
    <citation type="submission" date="2017-04" db="EMBL/GenBank/DDBJ databases">
        <title>CpG methylation of centromeres and impact of large insertions on vertebrate speciation.</title>
        <authorList>
            <person name="Ichikawa K."/>
            <person name="Yoshimura J."/>
            <person name="Morishita S."/>
        </authorList>
    </citation>
    <scope>NUCLEOTIDE SEQUENCE</scope>
    <source>
        <strain evidence="8 9">HNI</strain>
    </source>
</reference>
<reference evidence="8" key="4">
    <citation type="submission" date="2025-09" db="UniProtKB">
        <authorList>
            <consortium name="Ensembl"/>
        </authorList>
    </citation>
    <scope>IDENTIFICATION</scope>
    <source>
        <strain evidence="8">HNI</strain>
    </source>
</reference>
<keyword evidence="6" id="KW-0175">Coiled coil</keyword>
<evidence type="ECO:0000256" key="4">
    <source>
        <dbReference type="ARBA" id="ARBA00026169"/>
    </source>
</evidence>
<dbReference type="GO" id="GO:0015031">
    <property type="term" value="P:protein transport"/>
    <property type="evidence" value="ECO:0007669"/>
    <property type="project" value="UniProtKB-KW"/>
</dbReference>
<dbReference type="Gene3D" id="1.20.1280.170">
    <property type="entry name" value="Exocyst complex component Exo70"/>
    <property type="match status" value="2"/>
</dbReference>
<dbReference type="InterPro" id="IPR004140">
    <property type="entry name" value="Exo70"/>
</dbReference>
<dbReference type="GO" id="GO:0005546">
    <property type="term" value="F:phosphatidylinositol-4,5-bisphosphate binding"/>
    <property type="evidence" value="ECO:0007669"/>
    <property type="project" value="InterPro"/>
</dbReference>
<comment type="function">
    <text evidence="5">Component of the exocyst complex involved in the docking of exocytic vesicles with fusion sites on the plasma membrane.</text>
</comment>
<dbReference type="PANTHER" id="PTHR12542:SF41">
    <property type="entry name" value="EXOCYST COMPLEX COMPONENT 7"/>
    <property type="match status" value="1"/>
</dbReference>
<reference key="1">
    <citation type="journal article" date="2007" name="Nature">
        <title>The medaka draft genome and insights into vertebrate genome evolution.</title>
        <authorList>
            <person name="Kasahara M."/>
            <person name="Naruse K."/>
            <person name="Sasaki S."/>
            <person name="Nakatani Y."/>
            <person name="Qu W."/>
            <person name="Ahsan B."/>
            <person name="Yamada T."/>
            <person name="Nagayasu Y."/>
            <person name="Doi K."/>
            <person name="Kasai Y."/>
            <person name="Jindo T."/>
            <person name="Kobayashi D."/>
            <person name="Shimada A."/>
            <person name="Toyoda A."/>
            <person name="Kuroki Y."/>
            <person name="Fujiyama A."/>
            <person name="Sasaki T."/>
            <person name="Shimizu A."/>
            <person name="Asakawa S."/>
            <person name="Shimizu N."/>
            <person name="Hashimoto S."/>
            <person name="Yang J."/>
            <person name="Lee Y."/>
            <person name="Matsushima K."/>
            <person name="Sugano S."/>
            <person name="Sakaizumi M."/>
            <person name="Narita T."/>
            <person name="Ohishi K."/>
            <person name="Haga S."/>
            <person name="Ohta F."/>
            <person name="Nomoto H."/>
            <person name="Nogata K."/>
            <person name="Morishita T."/>
            <person name="Endo T."/>
            <person name="Shin-I T."/>
            <person name="Takeda H."/>
            <person name="Morishita S."/>
            <person name="Kohara Y."/>
        </authorList>
    </citation>
    <scope>NUCLEOTIDE SEQUENCE [LARGE SCALE GENOMIC DNA]</scope>
    <source>
        <strain>Hd-rR</strain>
    </source>
</reference>
<sequence>MIPIEDASARKREIEEKLKQEQETLSFIRENLEKSDQLTKGMVSILSSFESRLMQLENSIIPVHKQTENLQRLQENVDKTLSCMDHVISYYHVAKDTDRIIREGPAGRLDEYLACIAKIQKAVEYFQDNNPDSPELNTVKARFEKGKELLEAEFRGLLTRYSKPVPPILILDTISVDEELEVQEEVVLEHLPEAVLQDIICITGWLVEFGRNQDFMNVYFQIRSNQLDRSIKGLKEHFRKNSASSGVLYSPAVQTKRKDTPTKKVPKRPVYIPGTIRKAQNLLKQYSQHGLDGKKGGSNLTPLEGKDDVLDIEIDSYIHCISAFVKLAQSEYALLTEIIPEHHQKKTFDSLIQEALDNLMLEGDNIVSAARRAIMRHDYSAVLTIFPILRHLKMNKSDFDSTLQGTAASTKNKLPTLITSMETIGAKALEEFADSIKNDPDKEYNMPKDGTVHELTSNAILFLQQLLDFHETAGAMLASQESSSATSYSSDFNKRLLSSYICKVLGNLQLNLLSKSKVYEDSALSAIFLHNNYNYILKSLEKSELIQLVTVTQKRAEASYKELIQQQIEFYQRSWLKVTEHLTDRNMPVLQPGMKLKDKERVVIKEKFKGFNDGLEELCKIQKGWAIPDKDQRDFIRQAQKTAVSDAYRVFLQRCTNISFTKNPEKYHKYRPEEVEEMIEKLFDTSA</sequence>
<evidence type="ECO:0000256" key="5">
    <source>
        <dbReference type="RuleBase" id="RU365026"/>
    </source>
</evidence>
<dbReference type="GO" id="GO:0000145">
    <property type="term" value="C:exocyst"/>
    <property type="evidence" value="ECO:0007669"/>
    <property type="project" value="InterPro"/>
</dbReference>
<keyword evidence="2 5" id="KW-0813">Transport</keyword>
<comment type="similarity">
    <text evidence="1 5">Belongs to the EXO70 family.</text>
</comment>
<dbReference type="Pfam" id="PF20669">
    <property type="entry name" value="Exo70_N"/>
    <property type="match status" value="1"/>
</dbReference>
<organism evidence="8 9">
    <name type="scientific">Oryzias latipes</name>
    <name type="common">Japanese rice fish</name>
    <name type="synonym">Japanese killifish</name>
    <dbReference type="NCBI Taxonomy" id="8090"/>
    <lineage>
        <taxon>Eukaryota</taxon>
        <taxon>Metazoa</taxon>
        <taxon>Chordata</taxon>
        <taxon>Craniata</taxon>
        <taxon>Vertebrata</taxon>
        <taxon>Euteleostomi</taxon>
        <taxon>Actinopterygii</taxon>
        <taxon>Neopterygii</taxon>
        <taxon>Teleostei</taxon>
        <taxon>Neoteleostei</taxon>
        <taxon>Acanthomorphata</taxon>
        <taxon>Ovalentaria</taxon>
        <taxon>Atherinomorphae</taxon>
        <taxon>Beloniformes</taxon>
        <taxon>Adrianichthyidae</taxon>
        <taxon>Oryziinae</taxon>
        <taxon>Oryzias</taxon>
    </lineage>
</organism>
<evidence type="ECO:0000256" key="1">
    <source>
        <dbReference type="ARBA" id="ARBA00006756"/>
    </source>
</evidence>
<dbReference type="InterPro" id="IPR046364">
    <property type="entry name" value="Exo70_C"/>
</dbReference>
<dbReference type="Pfam" id="PF03081">
    <property type="entry name" value="Exo70_C"/>
    <property type="match status" value="1"/>
</dbReference>